<evidence type="ECO:0000256" key="1">
    <source>
        <dbReference type="ARBA" id="ARBA00001400"/>
    </source>
</evidence>
<dbReference type="InterPro" id="IPR036895">
    <property type="entry name" value="Uracil-DNA_glycosylase-like_sf"/>
</dbReference>
<dbReference type="SUPFAM" id="SSF52141">
    <property type="entry name" value="Uracil-DNA glycosylase-like"/>
    <property type="match status" value="1"/>
</dbReference>
<comment type="similarity">
    <text evidence="2">Belongs to the uracil-DNA glycosylase (UDG) superfamily. Type 4 (UDGa) family.</text>
</comment>
<accession>A0ABW4M8D7</accession>
<dbReference type="Proteomes" id="UP001597322">
    <property type="component" value="Unassembled WGS sequence"/>
</dbReference>
<sequence length="292" mass="31304">MTSAQTLAPAELAALLHFYADAGCDWLLEEQPVDRIAEFAEQRAARASQAKQREPQQAGSGSAHRSVKASTDGQSSQPANRAVSSATVAIPDADAVAAARQAAAAAHSLDELRTALENFTGCNLKNGARSTVFLSGSPDSGIMVVGPMPSSDCDRDGAPFAGRAGQLLDRMLAAIDLDREKVLLTNIVAWRPPGNRPPSPAEMEICRPFFERQVELVRPKHMLLLGNFTARFFFGEEQSIFALRGAFREVTVAGVTARAIASLHPQDLLTAPANKALAWQDLLAFRAELQKS</sequence>
<evidence type="ECO:0000256" key="7">
    <source>
        <dbReference type="ARBA" id="ARBA00022763"/>
    </source>
</evidence>
<keyword evidence="9" id="KW-0408">Iron</keyword>
<evidence type="ECO:0000256" key="4">
    <source>
        <dbReference type="ARBA" id="ARBA00019403"/>
    </source>
</evidence>
<dbReference type="CDD" id="cd10030">
    <property type="entry name" value="UDG-F4_TTUDGA_SPO1dp_like"/>
    <property type="match status" value="1"/>
</dbReference>
<proteinExistence type="inferred from homology"/>
<dbReference type="RefSeq" id="WP_377402313.1">
    <property type="nucleotide sequence ID" value="NZ_JBHUEQ010000025.1"/>
</dbReference>
<name>A0ABW4M8D7_9HYPH</name>
<evidence type="ECO:0000256" key="10">
    <source>
        <dbReference type="ARBA" id="ARBA00023014"/>
    </source>
</evidence>
<evidence type="ECO:0000256" key="5">
    <source>
        <dbReference type="ARBA" id="ARBA00022485"/>
    </source>
</evidence>
<comment type="catalytic activity">
    <reaction evidence="1">
        <text>Hydrolyzes single-stranded DNA or mismatched double-stranded DNA and polynucleotides, releasing free uracil.</text>
        <dbReference type="EC" id="3.2.2.27"/>
    </reaction>
</comment>
<dbReference type="PANTHER" id="PTHR33693">
    <property type="entry name" value="TYPE-5 URACIL-DNA GLYCOSYLASE"/>
    <property type="match status" value="1"/>
</dbReference>
<keyword evidence="11" id="KW-0234">DNA repair</keyword>
<evidence type="ECO:0000256" key="8">
    <source>
        <dbReference type="ARBA" id="ARBA00022801"/>
    </source>
</evidence>
<evidence type="ECO:0000256" key="12">
    <source>
        <dbReference type="SAM" id="MobiDB-lite"/>
    </source>
</evidence>
<evidence type="ECO:0000256" key="9">
    <source>
        <dbReference type="ARBA" id="ARBA00023004"/>
    </source>
</evidence>
<dbReference type="InterPro" id="IPR005122">
    <property type="entry name" value="Uracil-DNA_glycosylase-like"/>
</dbReference>
<dbReference type="SMART" id="SM00987">
    <property type="entry name" value="UreE_C"/>
    <property type="match status" value="1"/>
</dbReference>
<dbReference type="Gene3D" id="3.40.470.10">
    <property type="entry name" value="Uracil-DNA glycosylase-like domain"/>
    <property type="match status" value="1"/>
</dbReference>
<evidence type="ECO:0000256" key="3">
    <source>
        <dbReference type="ARBA" id="ARBA00012030"/>
    </source>
</evidence>
<gene>
    <name evidence="14" type="ORF">ACFSE1_13675</name>
</gene>
<reference evidence="15" key="1">
    <citation type="journal article" date="2019" name="Int. J. Syst. Evol. Microbiol.">
        <title>The Global Catalogue of Microorganisms (GCM) 10K type strain sequencing project: providing services to taxonomists for standard genome sequencing and annotation.</title>
        <authorList>
            <consortium name="The Broad Institute Genomics Platform"/>
            <consortium name="The Broad Institute Genome Sequencing Center for Infectious Disease"/>
            <person name="Wu L."/>
            <person name="Ma J."/>
        </authorList>
    </citation>
    <scope>NUCLEOTIDE SEQUENCE [LARGE SCALE GENOMIC DNA]</scope>
    <source>
        <strain evidence="15">CG52</strain>
    </source>
</reference>
<dbReference type="InterPro" id="IPR051536">
    <property type="entry name" value="UDG_Type-4/5"/>
</dbReference>
<feature type="domain" description="Uracil-DNA glycosylase-like" evidence="13">
    <location>
        <begin position="133"/>
        <end position="283"/>
    </location>
</feature>
<dbReference type="NCBIfam" id="TIGR00758">
    <property type="entry name" value="UDG_fam4"/>
    <property type="match status" value="1"/>
</dbReference>
<keyword evidence="8" id="KW-0378">Hydrolase</keyword>
<evidence type="ECO:0000313" key="15">
    <source>
        <dbReference type="Proteomes" id="UP001597322"/>
    </source>
</evidence>
<dbReference type="Pfam" id="PF03167">
    <property type="entry name" value="UDG"/>
    <property type="match status" value="1"/>
</dbReference>
<dbReference type="PANTHER" id="PTHR33693:SF1">
    <property type="entry name" value="TYPE-4 URACIL-DNA GLYCOSYLASE"/>
    <property type="match status" value="1"/>
</dbReference>
<dbReference type="InterPro" id="IPR005273">
    <property type="entry name" value="Ura-DNA_glyco_family4"/>
</dbReference>
<evidence type="ECO:0000259" key="13">
    <source>
        <dbReference type="SMART" id="SM00986"/>
    </source>
</evidence>
<evidence type="ECO:0000256" key="2">
    <source>
        <dbReference type="ARBA" id="ARBA00006521"/>
    </source>
</evidence>
<keyword evidence="6" id="KW-0479">Metal-binding</keyword>
<feature type="region of interest" description="Disordered" evidence="12">
    <location>
        <begin position="44"/>
        <end position="85"/>
    </location>
</feature>
<feature type="compositionally biased region" description="Polar residues" evidence="12">
    <location>
        <begin position="68"/>
        <end position="85"/>
    </location>
</feature>
<protein>
    <recommendedName>
        <fullName evidence="4">Type-4 uracil-DNA glycosylase</fullName>
        <ecNumber evidence="3">3.2.2.27</ecNumber>
    </recommendedName>
</protein>
<evidence type="ECO:0000256" key="11">
    <source>
        <dbReference type="ARBA" id="ARBA00023204"/>
    </source>
</evidence>
<keyword evidence="10" id="KW-0411">Iron-sulfur</keyword>
<evidence type="ECO:0000313" key="14">
    <source>
        <dbReference type="EMBL" id="MFD1746516.1"/>
    </source>
</evidence>
<keyword evidence="7" id="KW-0227">DNA damage</keyword>
<dbReference type="EC" id="3.2.2.27" evidence="3"/>
<keyword evidence="5" id="KW-0004">4Fe-4S</keyword>
<comment type="caution">
    <text evidence="14">The sequence shown here is derived from an EMBL/GenBank/DDBJ whole genome shotgun (WGS) entry which is preliminary data.</text>
</comment>
<keyword evidence="15" id="KW-1185">Reference proteome</keyword>
<dbReference type="SMART" id="SM00986">
    <property type="entry name" value="UDG"/>
    <property type="match status" value="1"/>
</dbReference>
<evidence type="ECO:0000256" key="6">
    <source>
        <dbReference type="ARBA" id="ARBA00022723"/>
    </source>
</evidence>
<dbReference type="EMBL" id="JBHUEQ010000025">
    <property type="protein sequence ID" value="MFD1746516.1"/>
    <property type="molecule type" value="Genomic_DNA"/>
</dbReference>
<organism evidence="14 15">
    <name type="scientific">Rhizobium helianthi</name>
    <dbReference type="NCBI Taxonomy" id="1132695"/>
    <lineage>
        <taxon>Bacteria</taxon>
        <taxon>Pseudomonadati</taxon>
        <taxon>Pseudomonadota</taxon>
        <taxon>Alphaproteobacteria</taxon>
        <taxon>Hyphomicrobiales</taxon>
        <taxon>Rhizobiaceae</taxon>
        <taxon>Rhizobium/Agrobacterium group</taxon>
        <taxon>Rhizobium</taxon>
    </lineage>
</organism>